<dbReference type="AlphaFoldDB" id="K1UC80"/>
<name>K1UC80_9ZZZZ</name>
<accession>K1UC80</accession>
<comment type="caution">
    <text evidence="1">The sequence shown here is derived from an EMBL/GenBank/DDBJ whole genome shotgun (WGS) entry which is preliminary data.</text>
</comment>
<dbReference type="Pfam" id="PF15890">
    <property type="entry name" value="Peptidase_Mx1"/>
    <property type="match status" value="1"/>
</dbReference>
<dbReference type="EMBL" id="AJWZ01000756">
    <property type="protein sequence ID" value="EKC75855.1"/>
    <property type="molecule type" value="Genomic_DNA"/>
</dbReference>
<dbReference type="Gene3D" id="3.40.390.70">
    <property type="match status" value="1"/>
</dbReference>
<evidence type="ECO:0000313" key="1">
    <source>
        <dbReference type="EMBL" id="EKC75855.1"/>
    </source>
</evidence>
<feature type="non-terminal residue" evidence="1">
    <location>
        <position position="1"/>
    </location>
</feature>
<feature type="non-terminal residue" evidence="1">
    <location>
        <position position="178"/>
    </location>
</feature>
<sequence length="178" mass="20194">KETDNQYNLAPADFSKSKALAIMVKHIWLDAYKEVMGDQFMKTYSPRVMQLVGSAAYDSQSSIVMGTAEGGLKVTLYNVNIIDIDNPIIDPETPFVDKTKGTYDLNYWFFHTMNHEFCHILTQKKNYSTEFQTVSASKYQTSGWVNVEDKEAPSMGFDPVMPAVSIMRTLLSIFAQYV</sequence>
<dbReference type="InterPro" id="IPR030890">
    <property type="entry name" value="LP_HExxH_w_TonB"/>
</dbReference>
<reference evidence="1" key="1">
    <citation type="journal article" date="2013" name="Environ. Microbiol.">
        <title>Microbiota from the distal guts of lean and obese adolescents exhibit partial functional redundancy besides clear differences in community structure.</title>
        <authorList>
            <person name="Ferrer M."/>
            <person name="Ruiz A."/>
            <person name="Lanza F."/>
            <person name="Haange S.B."/>
            <person name="Oberbach A."/>
            <person name="Till H."/>
            <person name="Bargiela R."/>
            <person name="Campoy C."/>
            <person name="Segura M.T."/>
            <person name="Richter M."/>
            <person name="von Bergen M."/>
            <person name="Seifert J."/>
            <person name="Suarez A."/>
        </authorList>
    </citation>
    <scope>NUCLEOTIDE SEQUENCE</scope>
</reference>
<organism evidence="1">
    <name type="scientific">human gut metagenome</name>
    <dbReference type="NCBI Taxonomy" id="408170"/>
    <lineage>
        <taxon>unclassified sequences</taxon>
        <taxon>metagenomes</taxon>
        <taxon>organismal metagenomes</taxon>
    </lineage>
</organism>
<proteinExistence type="predicted"/>
<protein>
    <recommendedName>
        <fullName evidence="2">Lipoprotein</fullName>
    </recommendedName>
</protein>
<gene>
    <name evidence="1" type="ORF">OBE_01148</name>
</gene>
<dbReference type="NCBIfam" id="TIGR04549">
    <property type="entry name" value="LP_HExxH_w_tonB"/>
    <property type="match status" value="1"/>
</dbReference>
<evidence type="ECO:0008006" key="2">
    <source>
        <dbReference type="Google" id="ProtNLM"/>
    </source>
</evidence>